<dbReference type="InterPro" id="IPR028082">
    <property type="entry name" value="Peripla_BP_I"/>
</dbReference>
<evidence type="ECO:0000256" key="2">
    <source>
        <dbReference type="ARBA" id="ARBA00023015"/>
    </source>
</evidence>
<dbReference type="Gene3D" id="3.40.50.2300">
    <property type="match status" value="2"/>
</dbReference>
<dbReference type="GO" id="GO:0003700">
    <property type="term" value="F:DNA-binding transcription factor activity"/>
    <property type="evidence" value="ECO:0007669"/>
    <property type="project" value="TreeGrafter"/>
</dbReference>
<evidence type="ECO:0000256" key="3">
    <source>
        <dbReference type="ARBA" id="ARBA00023125"/>
    </source>
</evidence>
<dbReference type="PROSITE" id="PS50932">
    <property type="entry name" value="HTH_LACI_2"/>
    <property type="match status" value="1"/>
</dbReference>
<dbReference type="InterPro" id="IPR046335">
    <property type="entry name" value="LacI/GalR-like_sensor"/>
</dbReference>
<evidence type="ECO:0000259" key="5">
    <source>
        <dbReference type="PROSITE" id="PS50932"/>
    </source>
</evidence>
<dbReference type="Proteomes" id="UP000294862">
    <property type="component" value="Unassembled WGS sequence"/>
</dbReference>
<evidence type="ECO:0000313" key="7">
    <source>
        <dbReference type="Proteomes" id="UP000294862"/>
    </source>
</evidence>
<dbReference type="SUPFAM" id="SSF53822">
    <property type="entry name" value="Periplasmic binding protein-like I"/>
    <property type="match status" value="1"/>
</dbReference>
<dbReference type="Pfam" id="PF13377">
    <property type="entry name" value="Peripla_BP_3"/>
    <property type="match status" value="1"/>
</dbReference>
<feature type="domain" description="HTH lacI-type" evidence="5">
    <location>
        <begin position="3"/>
        <end position="57"/>
    </location>
</feature>
<dbReference type="GO" id="GO:0000976">
    <property type="term" value="F:transcription cis-regulatory region binding"/>
    <property type="evidence" value="ECO:0007669"/>
    <property type="project" value="TreeGrafter"/>
</dbReference>
<gene>
    <name evidence="6" type="ORF">EV148_104212</name>
</gene>
<dbReference type="PANTHER" id="PTHR30146:SF151">
    <property type="entry name" value="HTH-TYPE TRANSCRIPTIONAL REPRESSOR CYTR"/>
    <property type="match status" value="1"/>
</dbReference>
<evidence type="ECO:0000256" key="1">
    <source>
        <dbReference type="ARBA" id="ARBA00022491"/>
    </source>
</evidence>
<keyword evidence="7" id="KW-1185">Reference proteome</keyword>
<evidence type="ECO:0000313" key="6">
    <source>
        <dbReference type="EMBL" id="TCO40849.1"/>
    </source>
</evidence>
<dbReference type="CDD" id="cd01392">
    <property type="entry name" value="HTH_LacI"/>
    <property type="match status" value="1"/>
</dbReference>
<dbReference type="Pfam" id="PF00356">
    <property type="entry name" value="LacI"/>
    <property type="match status" value="1"/>
</dbReference>
<reference evidence="6 7" key="1">
    <citation type="journal article" date="2015" name="Stand. Genomic Sci.">
        <title>Genomic Encyclopedia of Bacterial and Archaeal Type Strains, Phase III: the genomes of soil and plant-associated and newly described type strains.</title>
        <authorList>
            <person name="Whitman W.B."/>
            <person name="Woyke T."/>
            <person name="Klenk H.P."/>
            <person name="Zhou Y."/>
            <person name="Lilburn T.G."/>
            <person name="Beck B.J."/>
            <person name="De Vos P."/>
            <person name="Vandamme P."/>
            <person name="Eisen J.A."/>
            <person name="Garrity G."/>
            <person name="Hugenholtz P."/>
            <person name="Kyrpides N.C."/>
        </authorList>
    </citation>
    <scope>NUCLEOTIDE SEQUENCE [LARGE SCALE GENOMIC DNA]</scope>
    <source>
        <strain evidence="6 7">A3</strain>
    </source>
</reference>
<dbReference type="EMBL" id="SLWQ01000004">
    <property type="protein sequence ID" value="TCO40849.1"/>
    <property type="molecule type" value="Genomic_DNA"/>
</dbReference>
<dbReference type="SUPFAM" id="SSF47413">
    <property type="entry name" value="lambda repressor-like DNA-binding domains"/>
    <property type="match status" value="1"/>
</dbReference>
<dbReference type="RefSeq" id="WP_131997275.1">
    <property type="nucleotide sequence ID" value="NZ_SLWQ01000004.1"/>
</dbReference>
<keyword evidence="4" id="KW-0804">Transcription</keyword>
<dbReference type="SMART" id="SM00354">
    <property type="entry name" value="HTH_LACI"/>
    <property type="match status" value="1"/>
</dbReference>
<accession>A0A4R2IAX9</accession>
<dbReference type="PROSITE" id="PS00356">
    <property type="entry name" value="HTH_LACI_1"/>
    <property type="match status" value="1"/>
</dbReference>
<dbReference type="Gene3D" id="1.10.260.40">
    <property type="entry name" value="lambda repressor-like DNA-binding domains"/>
    <property type="match status" value="1"/>
</dbReference>
<dbReference type="AlphaFoldDB" id="A0A4R2IAX9"/>
<organism evidence="6 7">
    <name type="scientific">Dokdonella fugitiva</name>
    <dbReference type="NCBI Taxonomy" id="328517"/>
    <lineage>
        <taxon>Bacteria</taxon>
        <taxon>Pseudomonadati</taxon>
        <taxon>Pseudomonadota</taxon>
        <taxon>Gammaproteobacteria</taxon>
        <taxon>Lysobacterales</taxon>
        <taxon>Rhodanobacteraceae</taxon>
        <taxon>Dokdonella</taxon>
    </lineage>
</organism>
<protein>
    <submittedName>
        <fullName evidence="6">LacI family transcriptional regulator</fullName>
    </submittedName>
</protein>
<dbReference type="OrthoDB" id="9798934at2"/>
<keyword evidence="3" id="KW-0238">DNA-binding</keyword>
<dbReference type="InterPro" id="IPR000843">
    <property type="entry name" value="HTH_LacI"/>
</dbReference>
<comment type="caution">
    <text evidence="6">The sequence shown here is derived from an EMBL/GenBank/DDBJ whole genome shotgun (WGS) entry which is preliminary data.</text>
</comment>
<dbReference type="CDD" id="cd06267">
    <property type="entry name" value="PBP1_LacI_sugar_binding-like"/>
    <property type="match status" value="1"/>
</dbReference>
<evidence type="ECO:0000256" key="4">
    <source>
        <dbReference type="ARBA" id="ARBA00023163"/>
    </source>
</evidence>
<name>A0A4R2IAX9_9GAMM</name>
<keyword evidence="2" id="KW-0805">Transcription regulation</keyword>
<sequence>MAVTIKDVAKAAGVSVASVSRALNGRDNVTDETRHRILDAASKLRYRPNDAARSLITRRTRTIGAVLPDLHGEFFSELIRGIDVAARAQGLHLLVSSSHGDADEATAAIRSMQGRVDGLLVMSPHVDASFLHESLPEALPAVLMNAPPEPSRFPTLNLDNHGGAFAMTRHLLARGCRRIAMIGGPAGNLDADERRRGWLDALAAASLARDALLLDGDFSEESGHAAGLRIAALARRPDAVFAANDMMAVGCLIALAEHGVHVPGEIALAGFDDVPIARYVTPQLTTVRVRIADLGRAAFNRLVAELEAPGTLPVRSEVLPCEIVVRASSGTT</sequence>
<dbReference type="PRINTS" id="PR00036">
    <property type="entry name" value="HTHLACI"/>
</dbReference>
<dbReference type="PANTHER" id="PTHR30146">
    <property type="entry name" value="LACI-RELATED TRANSCRIPTIONAL REPRESSOR"/>
    <property type="match status" value="1"/>
</dbReference>
<dbReference type="InterPro" id="IPR010982">
    <property type="entry name" value="Lambda_DNA-bd_dom_sf"/>
</dbReference>
<proteinExistence type="predicted"/>
<keyword evidence="1" id="KW-0678">Repressor</keyword>